<dbReference type="Proteomes" id="UP000282086">
    <property type="component" value="Chromosome"/>
</dbReference>
<sequence>MLVKRVYPRWRGEHDEQHARTGVTYGLSPLARGTPLAGDMGVPLERFIPAGAGNTYPACDRDSFPAVYPRWRGNTVVSERNINKPPGLSPLARGTRILSLPAEELARGTHEVLIVHFKYSRFIPAGAGNTATAGSPSGRPAVYPRWRGEHEVAKYCQRDFFGLSPLARGTRPCEFQSAFSPRFIPAGAGTLYQSVNIFHLLRFIPAGAGNTVRSRSSRHTSPVYPRWRGEHDCTGGEYGTADGLSPAGAGNTKFPPWIFRLLVVYPRWRGEHNTDVFHAAAVCGLSPLARGTPNSNCKILLFNRFIPAGAGNTGSAPTT</sequence>
<name>A0A447N4W9_SALET</name>
<dbReference type="AntiFam" id="ANF00057">
    <property type="entry name" value="Translation of E. coli type CRISPR repeat"/>
</dbReference>
<gene>
    <name evidence="1" type="ORF">NCTC129_04543</name>
</gene>
<dbReference type="AntiFam" id="ANF00006">
    <property type="entry name" value="Translation of CRISPR region"/>
</dbReference>
<proteinExistence type="predicted"/>
<evidence type="ECO:0000313" key="1">
    <source>
        <dbReference type="EMBL" id="VDZ98282.1"/>
    </source>
</evidence>
<evidence type="ECO:0000313" key="2">
    <source>
        <dbReference type="Proteomes" id="UP000282086"/>
    </source>
</evidence>
<protein>
    <submittedName>
        <fullName evidence="1">Domain of uncharacterized function (DUF2825)</fullName>
    </submittedName>
</protein>
<accession>A0A447N4W9</accession>
<dbReference type="EMBL" id="LR134140">
    <property type="protein sequence ID" value="VDZ98282.1"/>
    <property type="molecule type" value="Genomic_DNA"/>
</dbReference>
<dbReference type="AlphaFoldDB" id="A0A447N4W9"/>
<reference evidence="1 2" key="1">
    <citation type="submission" date="2018-12" db="EMBL/GenBank/DDBJ databases">
        <authorList>
            <consortium name="Pathogen Informatics"/>
        </authorList>
    </citation>
    <scope>NUCLEOTIDE SEQUENCE [LARGE SCALE GENOMIC DNA]</scope>
    <source>
        <strain evidence="1 2">NCTC129</strain>
    </source>
</reference>
<organism evidence="1 2">
    <name type="scientific">Salmonella enterica I</name>
    <dbReference type="NCBI Taxonomy" id="59201"/>
    <lineage>
        <taxon>Bacteria</taxon>
        <taxon>Pseudomonadati</taxon>
        <taxon>Pseudomonadota</taxon>
        <taxon>Gammaproteobacteria</taxon>
        <taxon>Enterobacterales</taxon>
        <taxon>Enterobacteriaceae</taxon>
        <taxon>Salmonella</taxon>
    </lineage>
</organism>